<dbReference type="OrthoDB" id="10041966at2759"/>
<evidence type="ECO:0000256" key="1">
    <source>
        <dbReference type="SAM" id="MobiDB-lite"/>
    </source>
</evidence>
<dbReference type="AlphaFoldDB" id="A0A0C9SVX2"/>
<dbReference type="CDD" id="cd02024">
    <property type="entry name" value="NRK1"/>
    <property type="match status" value="1"/>
</dbReference>
<sequence>MFNRIYSSIAAIRAHLRAGSADDVTNIVIVHSGATCSGKTTLAKLLHRVLPNSVIIHQDDFAPPEEQIPLHPTHNIPDWDTPATAIDHPRLAAFLATLKRTGVVPPHHSHDHLNPVPPLEERDKLGEREREWRGVFEGLKGEGKGEEVVWGLVDGFLLYWDPTVVANLDIRILLRVPRAELERRREERRGYHTAEGSFWVDPPGYFAQIVYPAYLVAHEPLFENGDTENGKLIAVDAHPASQPGQPAPHPEEPTASESGAQPVDGTPGARPVESGTGARPVAGLILVEPLRETMAGAVDRVCRILVDAVQNR</sequence>
<name>A0A0C9SVX2_PLICR</name>
<keyword evidence="3" id="KW-1185">Reference proteome</keyword>
<gene>
    <name evidence="2" type="ORF">PLICRDRAFT_127395</name>
</gene>
<feature type="region of interest" description="Disordered" evidence="1">
    <location>
        <begin position="238"/>
        <end position="277"/>
    </location>
</feature>
<evidence type="ECO:0000313" key="3">
    <source>
        <dbReference type="Proteomes" id="UP000053263"/>
    </source>
</evidence>
<proteinExistence type="predicted"/>
<dbReference type="HOGENOM" id="CLU_058668_1_1_1"/>
<dbReference type="SUPFAM" id="SSF52540">
    <property type="entry name" value="P-loop containing nucleoside triphosphate hydrolases"/>
    <property type="match status" value="1"/>
</dbReference>
<dbReference type="Gene3D" id="3.40.50.300">
    <property type="entry name" value="P-loop containing nucleotide triphosphate hydrolases"/>
    <property type="match status" value="1"/>
</dbReference>
<protein>
    <recommendedName>
        <fullName evidence="4">P-loop containing nucleoside triphosphate hydrolase protein</fullName>
    </recommendedName>
</protein>
<reference evidence="2 3" key="1">
    <citation type="submission" date="2014-06" db="EMBL/GenBank/DDBJ databases">
        <title>Evolutionary Origins and Diversification of the Mycorrhizal Mutualists.</title>
        <authorList>
            <consortium name="DOE Joint Genome Institute"/>
            <consortium name="Mycorrhizal Genomics Consortium"/>
            <person name="Kohler A."/>
            <person name="Kuo A."/>
            <person name="Nagy L.G."/>
            <person name="Floudas D."/>
            <person name="Copeland A."/>
            <person name="Barry K.W."/>
            <person name="Cichocki N."/>
            <person name="Veneault-Fourrey C."/>
            <person name="LaButti K."/>
            <person name="Lindquist E.A."/>
            <person name="Lipzen A."/>
            <person name="Lundell T."/>
            <person name="Morin E."/>
            <person name="Murat C."/>
            <person name="Riley R."/>
            <person name="Ohm R."/>
            <person name="Sun H."/>
            <person name="Tunlid A."/>
            <person name="Henrissat B."/>
            <person name="Grigoriev I.V."/>
            <person name="Hibbett D.S."/>
            <person name="Martin F."/>
        </authorList>
    </citation>
    <scope>NUCLEOTIDE SEQUENCE [LARGE SCALE GENOMIC DNA]</scope>
    <source>
        <strain evidence="2 3">FD-325 SS-3</strain>
    </source>
</reference>
<evidence type="ECO:0000313" key="2">
    <source>
        <dbReference type="EMBL" id="KII83305.1"/>
    </source>
</evidence>
<organism evidence="2 3">
    <name type="scientific">Plicaturopsis crispa FD-325 SS-3</name>
    <dbReference type="NCBI Taxonomy" id="944288"/>
    <lineage>
        <taxon>Eukaryota</taxon>
        <taxon>Fungi</taxon>
        <taxon>Dikarya</taxon>
        <taxon>Basidiomycota</taxon>
        <taxon>Agaricomycotina</taxon>
        <taxon>Agaricomycetes</taxon>
        <taxon>Agaricomycetidae</taxon>
        <taxon>Amylocorticiales</taxon>
        <taxon>Amylocorticiaceae</taxon>
        <taxon>Plicatura</taxon>
        <taxon>Plicaturopsis crispa</taxon>
    </lineage>
</organism>
<dbReference type="InterPro" id="IPR027417">
    <property type="entry name" value="P-loop_NTPase"/>
</dbReference>
<accession>A0A0C9SVX2</accession>
<dbReference type="EMBL" id="KN832579">
    <property type="protein sequence ID" value="KII83305.1"/>
    <property type="molecule type" value="Genomic_DNA"/>
</dbReference>
<dbReference type="Proteomes" id="UP000053263">
    <property type="component" value="Unassembled WGS sequence"/>
</dbReference>
<evidence type="ECO:0008006" key="4">
    <source>
        <dbReference type="Google" id="ProtNLM"/>
    </source>
</evidence>
<dbReference type="PANTHER" id="PTHR10285">
    <property type="entry name" value="URIDINE KINASE"/>
    <property type="match status" value="1"/>
</dbReference>